<dbReference type="AlphaFoldDB" id="A0A6J7UEN8"/>
<dbReference type="GO" id="GO:0051087">
    <property type="term" value="F:protein-folding chaperone binding"/>
    <property type="evidence" value="ECO:0007669"/>
    <property type="project" value="InterPro"/>
</dbReference>
<dbReference type="PROSITE" id="PS01071">
    <property type="entry name" value="GRPE"/>
    <property type="match status" value="1"/>
</dbReference>
<dbReference type="InterPro" id="IPR013805">
    <property type="entry name" value="GrpE_CC"/>
</dbReference>
<reference evidence="4" key="1">
    <citation type="submission" date="2020-05" db="EMBL/GenBank/DDBJ databases">
        <authorList>
            <person name="Chiriac C."/>
            <person name="Salcher M."/>
            <person name="Ghai R."/>
            <person name="Kavagutti S V."/>
        </authorList>
    </citation>
    <scope>NUCLEOTIDE SEQUENCE</scope>
</reference>
<dbReference type="Gene3D" id="3.90.20.20">
    <property type="match status" value="1"/>
</dbReference>
<dbReference type="EMBL" id="CAFBQU010000013">
    <property type="protein sequence ID" value="CAB5064170.1"/>
    <property type="molecule type" value="Genomic_DNA"/>
</dbReference>
<proteinExistence type="inferred from homology"/>
<evidence type="ECO:0000313" key="3">
    <source>
        <dbReference type="EMBL" id="CAB5029680.1"/>
    </source>
</evidence>
<dbReference type="PANTHER" id="PTHR21237">
    <property type="entry name" value="GRPE PROTEIN"/>
    <property type="match status" value="1"/>
</dbReference>
<dbReference type="GO" id="GO:0000774">
    <property type="term" value="F:adenyl-nucleotide exchange factor activity"/>
    <property type="evidence" value="ECO:0007669"/>
    <property type="project" value="InterPro"/>
</dbReference>
<dbReference type="PANTHER" id="PTHR21237:SF23">
    <property type="entry name" value="GRPE PROTEIN HOMOLOG, MITOCHONDRIAL"/>
    <property type="match status" value="1"/>
</dbReference>
<name>A0A6J7UEN8_9ZZZZ</name>
<organism evidence="4">
    <name type="scientific">freshwater metagenome</name>
    <dbReference type="NCBI Taxonomy" id="449393"/>
    <lineage>
        <taxon>unclassified sequences</taxon>
        <taxon>metagenomes</taxon>
        <taxon>ecological metagenomes</taxon>
    </lineage>
</organism>
<dbReference type="PRINTS" id="PR00773">
    <property type="entry name" value="GRPEPROTEIN"/>
</dbReference>
<dbReference type="HAMAP" id="MF_01151">
    <property type="entry name" value="GrpE"/>
    <property type="match status" value="1"/>
</dbReference>
<evidence type="ECO:0000256" key="2">
    <source>
        <dbReference type="ARBA" id="ARBA00023186"/>
    </source>
</evidence>
<accession>A0A6J7UEN8</accession>
<sequence length="167" mass="18201">MTNENEEFLPESDVSITDADIAEIIEHDIDALVAERDSFKDIALRLQADFENYRKRVVAQQADEIDRSTGKLVEGLLPVLDACEAAFAHGAAGVEPVWSSLLGVLQKQGLEVLNLEGQPFDPATAEAVMHEPSEDGSSDGPVVVEVLRSGYQWKGRVLRAAMVKVRG</sequence>
<evidence type="ECO:0000313" key="4">
    <source>
        <dbReference type="EMBL" id="CAB5064170.1"/>
    </source>
</evidence>
<keyword evidence="2" id="KW-0143">Chaperone</keyword>
<dbReference type="GO" id="GO:0051082">
    <property type="term" value="F:unfolded protein binding"/>
    <property type="evidence" value="ECO:0007669"/>
    <property type="project" value="TreeGrafter"/>
</dbReference>
<gene>
    <name evidence="3" type="ORF">UFOPK4098_01423</name>
    <name evidence="4" type="ORF">UFOPK4347_00707</name>
</gene>
<protein>
    <submittedName>
        <fullName evidence="4">Unannotated protein</fullName>
    </submittedName>
</protein>
<dbReference type="InterPro" id="IPR009012">
    <property type="entry name" value="GrpE_head"/>
</dbReference>
<dbReference type="Gene3D" id="2.30.22.10">
    <property type="entry name" value="Head domain of nucleotide exchange factor GrpE"/>
    <property type="match status" value="1"/>
</dbReference>
<evidence type="ECO:0000256" key="1">
    <source>
        <dbReference type="ARBA" id="ARBA00009054"/>
    </source>
</evidence>
<dbReference type="CDD" id="cd00446">
    <property type="entry name" value="GrpE"/>
    <property type="match status" value="1"/>
</dbReference>
<dbReference type="GO" id="GO:0006457">
    <property type="term" value="P:protein folding"/>
    <property type="evidence" value="ECO:0007669"/>
    <property type="project" value="InterPro"/>
</dbReference>
<dbReference type="GO" id="GO:0042803">
    <property type="term" value="F:protein homodimerization activity"/>
    <property type="evidence" value="ECO:0007669"/>
    <property type="project" value="InterPro"/>
</dbReference>
<dbReference type="InterPro" id="IPR000740">
    <property type="entry name" value="GrpE"/>
</dbReference>
<dbReference type="SUPFAM" id="SSF58014">
    <property type="entry name" value="Coiled-coil domain of nucleotide exchange factor GrpE"/>
    <property type="match status" value="1"/>
</dbReference>
<dbReference type="EMBL" id="CAFBPN010000116">
    <property type="protein sequence ID" value="CAB5029680.1"/>
    <property type="molecule type" value="Genomic_DNA"/>
</dbReference>
<dbReference type="SUPFAM" id="SSF51064">
    <property type="entry name" value="Head domain of nucleotide exchange factor GrpE"/>
    <property type="match status" value="1"/>
</dbReference>
<comment type="similarity">
    <text evidence="1">Belongs to the GrpE family.</text>
</comment>
<dbReference type="Pfam" id="PF01025">
    <property type="entry name" value="GrpE"/>
    <property type="match status" value="1"/>
</dbReference>